<dbReference type="GO" id="GO:0016020">
    <property type="term" value="C:membrane"/>
    <property type="evidence" value="ECO:0007669"/>
    <property type="project" value="InterPro"/>
</dbReference>
<evidence type="ECO:0000259" key="2">
    <source>
        <dbReference type="PROSITE" id="PS51096"/>
    </source>
</evidence>
<reference evidence="3 4" key="1">
    <citation type="submission" date="2014-12" db="EMBL/GenBank/DDBJ databases">
        <title>Draft genome sequences of 29 type strains of Enterococci.</title>
        <authorList>
            <person name="Zhong Z."/>
            <person name="Sun Z."/>
            <person name="Liu W."/>
            <person name="Zhang W."/>
            <person name="Zhang H."/>
        </authorList>
    </citation>
    <scope>NUCLEOTIDE SEQUENCE [LARGE SCALE GENOMIC DNA]</scope>
    <source>
        <strain evidence="3 4">DSM 21207</strain>
    </source>
</reference>
<keyword evidence="1" id="KW-0808">Transferase</keyword>
<dbReference type="Pfam" id="PF03610">
    <property type="entry name" value="EIIA-man"/>
    <property type="match status" value="1"/>
</dbReference>
<name>A0A1L8R218_9ENTE</name>
<dbReference type="AlphaFoldDB" id="A0A1L8R218"/>
<dbReference type="InterPro" id="IPR004701">
    <property type="entry name" value="PTS_EIIA_man-typ"/>
</dbReference>
<organism evidence="3 4">
    <name type="scientific">Enterococcus canintestini</name>
    <dbReference type="NCBI Taxonomy" id="317010"/>
    <lineage>
        <taxon>Bacteria</taxon>
        <taxon>Bacillati</taxon>
        <taxon>Bacillota</taxon>
        <taxon>Bacilli</taxon>
        <taxon>Lactobacillales</taxon>
        <taxon>Enterococcaceae</taxon>
        <taxon>Enterococcus</taxon>
    </lineage>
</organism>
<proteinExistence type="predicted"/>
<dbReference type="Proteomes" id="UP000182835">
    <property type="component" value="Unassembled WGS sequence"/>
</dbReference>
<dbReference type="Gene3D" id="3.40.50.510">
    <property type="entry name" value="Phosphotransferase system, mannose-type IIA component"/>
    <property type="match status" value="1"/>
</dbReference>
<dbReference type="GO" id="GO:0009401">
    <property type="term" value="P:phosphoenolpyruvate-dependent sugar phosphotransferase system"/>
    <property type="evidence" value="ECO:0007669"/>
    <property type="project" value="InterPro"/>
</dbReference>
<sequence length="127" mass="13806">MRAIILVGHGLGCIGMKESAEMILGKQDNLFAVPLQTEENITEYIEKLAAFCIKVKEDYSEILFLADIKGGTPAKAAALVSKQHQLPNSQLIMGYHLALVLSSCLDLQKNASGLIAETTPMIQEFSL</sequence>
<dbReference type="PANTHER" id="PTHR33799:SF1">
    <property type="entry name" value="PTS SYSTEM MANNOSE-SPECIFIC EIIAB COMPONENT-RELATED"/>
    <property type="match status" value="1"/>
</dbReference>
<protein>
    <recommendedName>
        <fullName evidence="2">PTS EIIA type-4 domain-containing protein</fullName>
    </recommendedName>
</protein>
<comment type="caution">
    <text evidence="3">The sequence shown here is derived from an EMBL/GenBank/DDBJ whole genome shotgun (WGS) entry which is preliminary data.</text>
</comment>
<dbReference type="SUPFAM" id="SSF53062">
    <property type="entry name" value="PTS system fructose IIA component-like"/>
    <property type="match status" value="1"/>
</dbReference>
<dbReference type="STRING" id="317010.RU96_GL001753"/>
<dbReference type="RefSeq" id="WP_071865754.1">
    <property type="nucleotide sequence ID" value="NZ_JBHLVQ010000016.1"/>
</dbReference>
<dbReference type="EMBL" id="JXKG01000034">
    <property type="protein sequence ID" value="OJG13794.1"/>
    <property type="molecule type" value="Genomic_DNA"/>
</dbReference>
<gene>
    <name evidence="3" type="ORF">RU96_GL001753</name>
</gene>
<dbReference type="PANTHER" id="PTHR33799">
    <property type="entry name" value="PTS PERMEASE-RELATED-RELATED"/>
    <property type="match status" value="1"/>
</dbReference>
<evidence type="ECO:0000256" key="1">
    <source>
        <dbReference type="ARBA" id="ARBA00022679"/>
    </source>
</evidence>
<feature type="domain" description="PTS EIIA type-4" evidence="2">
    <location>
        <begin position="1"/>
        <end position="127"/>
    </location>
</feature>
<evidence type="ECO:0000313" key="4">
    <source>
        <dbReference type="Proteomes" id="UP000182835"/>
    </source>
</evidence>
<dbReference type="InterPro" id="IPR051471">
    <property type="entry name" value="Bacterial_PTS_sugar_comp"/>
</dbReference>
<dbReference type="OrthoDB" id="9799827at2"/>
<dbReference type="GO" id="GO:0016740">
    <property type="term" value="F:transferase activity"/>
    <property type="evidence" value="ECO:0007669"/>
    <property type="project" value="UniProtKB-KW"/>
</dbReference>
<dbReference type="PROSITE" id="PS51096">
    <property type="entry name" value="PTS_EIIA_TYPE_4"/>
    <property type="match status" value="1"/>
</dbReference>
<accession>A0A1L8R218</accession>
<dbReference type="InterPro" id="IPR036662">
    <property type="entry name" value="PTS_EIIA_man-typ_sf"/>
</dbReference>
<evidence type="ECO:0000313" key="3">
    <source>
        <dbReference type="EMBL" id="OJG13794.1"/>
    </source>
</evidence>